<feature type="domain" description="Transcription regulator TrmB N-terminal" evidence="1">
    <location>
        <begin position="20"/>
        <end position="85"/>
    </location>
</feature>
<dbReference type="InterPro" id="IPR036388">
    <property type="entry name" value="WH-like_DNA-bd_sf"/>
</dbReference>
<feature type="domain" description="Transcription regulator TrmB C-terminal" evidence="2">
    <location>
        <begin position="123"/>
        <end position="258"/>
    </location>
</feature>
<dbReference type="SUPFAM" id="SSF56024">
    <property type="entry name" value="Phospholipase D/nuclease"/>
    <property type="match status" value="1"/>
</dbReference>
<sequence length="260" mass="29288">MLKYAVMKTKKTVTTLQPLVKLGLSHDEVACYIELVHRGSLRASELAQAVNIFPNAVYRIIDRLKQKGFVVVLDTHPVTFQAIPPQVAINAFVQRQAQALEEVKTLSIQAFARKTSSPPETRIDMISGRRAMFKAYVDFLKQTKEEVLIISVGESVPDELKLANRDALERGVSIKFIPHRYDEGNAQLLRSWVRMGIEVRHFSDSGFHLVVFDKKHAILAANNPDNIAERTSLVIYSGGLSQALRDYFYATWENAAMIDS</sequence>
<evidence type="ECO:0000313" key="3">
    <source>
        <dbReference type="EMBL" id="KKS86476.1"/>
    </source>
</evidence>
<name>A0A0G1ETQ4_9BACT</name>
<comment type="caution">
    <text evidence="3">The sequence shown here is derived from an EMBL/GenBank/DDBJ whole genome shotgun (WGS) entry which is preliminary data.</text>
</comment>
<dbReference type="InterPro" id="IPR002831">
    <property type="entry name" value="Tscrpt_reg_TrmB_N"/>
</dbReference>
<reference evidence="3 4" key="1">
    <citation type="journal article" date="2015" name="Nature">
        <title>rRNA introns, odd ribosomes, and small enigmatic genomes across a large radiation of phyla.</title>
        <authorList>
            <person name="Brown C.T."/>
            <person name="Hug L.A."/>
            <person name="Thomas B.C."/>
            <person name="Sharon I."/>
            <person name="Castelle C.J."/>
            <person name="Singh A."/>
            <person name="Wilkins M.J."/>
            <person name="Williams K.H."/>
            <person name="Banfield J.F."/>
        </authorList>
    </citation>
    <scope>NUCLEOTIDE SEQUENCE [LARGE SCALE GENOMIC DNA]</scope>
</reference>
<dbReference type="Gene3D" id="1.10.10.10">
    <property type="entry name" value="Winged helix-like DNA-binding domain superfamily/Winged helix DNA-binding domain"/>
    <property type="match status" value="1"/>
</dbReference>
<dbReference type="InterPro" id="IPR051797">
    <property type="entry name" value="TrmB-like"/>
</dbReference>
<dbReference type="Pfam" id="PF01978">
    <property type="entry name" value="TrmB"/>
    <property type="match status" value="1"/>
</dbReference>
<evidence type="ECO:0000313" key="4">
    <source>
        <dbReference type="Proteomes" id="UP000034050"/>
    </source>
</evidence>
<dbReference type="Gene3D" id="3.30.870.10">
    <property type="entry name" value="Endonuclease Chain A"/>
    <property type="match status" value="1"/>
</dbReference>
<dbReference type="InterPro" id="IPR021586">
    <property type="entry name" value="Tscrpt_reg_TrmB_C"/>
</dbReference>
<organism evidence="3 4">
    <name type="scientific">Candidatus Gottesmanbacteria bacterium GW2011_GWB1_43_11</name>
    <dbReference type="NCBI Taxonomy" id="1618446"/>
    <lineage>
        <taxon>Bacteria</taxon>
        <taxon>Candidatus Gottesmaniibacteriota</taxon>
    </lineage>
</organism>
<dbReference type="PANTHER" id="PTHR34293">
    <property type="entry name" value="HTH-TYPE TRANSCRIPTIONAL REGULATOR TRMBL2"/>
    <property type="match status" value="1"/>
</dbReference>
<proteinExistence type="predicted"/>
<dbReference type="SUPFAM" id="SSF46785">
    <property type="entry name" value="Winged helix' DNA-binding domain"/>
    <property type="match status" value="1"/>
</dbReference>
<evidence type="ECO:0000259" key="2">
    <source>
        <dbReference type="Pfam" id="PF11495"/>
    </source>
</evidence>
<evidence type="ECO:0000259" key="1">
    <source>
        <dbReference type="Pfam" id="PF01978"/>
    </source>
</evidence>
<dbReference type="EMBL" id="LCFD01000009">
    <property type="protein sequence ID" value="KKS86476.1"/>
    <property type="molecule type" value="Genomic_DNA"/>
</dbReference>
<gene>
    <name evidence="3" type="ORF">UV61_C0009G0003</name>
</gene>
<accession>A0A0G1ETQ4</accession>
<dbReference type="InterPro" id="IPR036390">
    <property type="entry name" value="WH_DNA-bd_sf"/>
</dbReference>
<protein>
    <submittedName>
        <fullName evidence="3">Transcriptional regulator, TrmB</fullName>
    </submittedName>
</protein>
<dbReference type="Pfam" id="PF11495">
    <property type="entry name" value="Regulator_TrmB"/>
    <property type="match status" value="1"/>
</dbReference>
<dbReference type="AlphaFoldDB" id="A0A0G1ETQ4"/>
<dbReference type="PANTHER" id="PTHR34293:SF1">
    <property type="entry name" value="HTH-TYPE TRANSCRIPTIONAL REGULATOR TRMBL2"/>
    <property type="match status" value="1"/>
</dbReference>
<dbReference type="STRING" id="1618446.UV61_C0009G0003"/>
<dbReference type="Proteomes" id="UP000034050">
    <property type="component" value="Unassembled WGS sequence"/>
</dbReference>